<dbReference type="GO" id="GO:0004045">
    <property type="term" value="F:peptidyl-tRNA hydrolase activity"/>
    <property type="evidence" value="ECO:0007669"/>
    <property type="project" value="UniProtKB-EC"/>
</dbReference>
<dbReference type="FunFam" id="3.40.1490.10:FF:000001">
    <property type="entry name" value="Peptidyl-tRNA hydrolase 2"/>
    <property type="match status" value="1"/>
</dbReference>
<dbReference type="EMBL" id="UFQS01000039">
    <property type="protein sequence ID" value="SSW98136.1"/>
    <property type="molecule type" value="Genomic_DNA"/>
</dbReference>
<dbReference type="SUPFAM" id="SSF102462">
    <property type="entry name" value="Peptidyl-tRNA hydrolase II"/>
    <property type="match status" value="1"/>
</dbReference>
<name>A0A336LKH5_CULSO</name>
<evidence type="ECO:0000256" key="1">
    <source>
        <dbReference type="ARBA" id="ARBA00013260"/>
    </source>
</evidence>
<dbReference type="GO" id="GO:0005829">
    <property type="term" value="C:cytosol"/>
    <property type="evidence" value="ECO:0007669"/>
    <property type="project" value="TreeGrafter"/>
</dbReference>
<gene>
    <name evidence="6" type="primary">CSON009955</name>
</gene>
<organism evidence="6">
    <name type="scientific">Culicoides sonorensis</name>
    <name type="common">Biting midge</name>
    <dbReference type="NCBI Taxonomy" id="179676"/>
    <lineage>
        <taxon>Eukaryota</taxon>
        <taxon>Metazoa</taxon>
        <taxon>Ecdysozoa</taxon>
        <taxon>Arthropoda</taxon>
        <taxon>Hexapoda</taxon>
        <taxon>Insecta</taxon>
        <taxon>Pterygota</taxon>
        <taxon>Neoptera</taxon>
        <taxon>Endopterygota</taxon>
        <taxon>Diptera</taxon>
        <taxon>Nematocera</taxon>
        <taxon>Chironomoidea</taxon>
        <taxon>Ceratopogonidae</taxon>
        <taxon>Ceratopogoninae</taxon>
        <taxon>Culicoides</taxon>
        <taxon>Monoculicoides</taxon>
    </lineage>
</organism>
<dbReference type="InterPro" id="IPR023476">
    <property type="entry name" value="Pep_tRNA_hydro_II_dom_sf"/>
</dbReference>
<dbReference type="CDD" id="cd02430">
    <property type="entry name" value="PTH2"/>
    <property type="match status" value="1"/>
</dbReference>
<dbReference type="InterPro" id="IPR002833">
    <property type="entry name" value="PTH2"/>
</dbReference>
<evidence type="ECO:0000256" key="2">
    <source>
        <dbReference type="ARBA" id="ARBA00022801"/>
    </source>
</evidence>
<dbReference type="VEuPathDB" id="VectorBase:CSON009955"/>
<dbReference type="EC" id="3.1.1.29" evidence="1"/>
<evidence type="ECO:0000256" key="3">
    <source>
        <dbReference type="ARBA" id="ARBA00038050"/>
    </source>
</evidence>
<dbReference type="Gene3D" id="3.40.1490.10">
    <property type="entry name" value="Bit1"/>
    <property type="match status" value="1"/>
</dbReference>
<sequence>MSDSDKHEVEDPVELMLKRTGCIELHYKVQMCVMRKILSLVNGKPMKMVLVVRADLKLSKGKTGSQCAHAAVMCYHNSMKLKPDLCSSWFHQGQPKIVLRVDNLDELKELETQAKKVDVMTAIVRDAGRTEIACGTTTVLGLGPDTSEKIDTIVKHLKLL</sequence>
<protein>
    <recommendedName>
        <fullName evidence="1">peptidyl-tRNA hydrolase</fullName>
        <ecNumber evidence="1">3.1.1.29</ecNumber>
    </recommendedName>
</protein>
<dbReference type="NCBIfam" id="TIGR00283">
    <property type="entry name" value="arch_pth2"/>
    <property type="match status" value="1"/>
</dbReference>
<dbReference type="AlphaFoldDB" id="A0A336LKH5"/>
<keyword evidence="2" id="KW-0378">Hydrolase</keyword>
<evidence type="ECO:0000313" key="5">
    <source>
        <dbReference type="EMBL" id="SSW98136.1"/>
    </source>
</evidence>
<dbReference type="PANTHER" id="PTHR12649">
    <property type="entry name" value="PEPTIDYL-TRNA HYDROLASE 2"/>
    <property type="match status" value="1"/>
</dbReference>
<proteinExistence type="inferred from homology"/>
<comment type="similarity">
    <text evidence="3">Belongs to the PTH2 family.</text>
</comment>
<accession>A0A336LKH5</accession>
<reference evidence="5" key="1">
    <citation type="submission" date="2018-04" db="EMBL/GenBank/DDBJ databases">
        <authorList>
            <person name="Go L.Y."/>
            <person name="Mitchell J.A."/>
        </authorList>
    </citation>
    <scope>NUCLEOTIDE SEQUENCE</scope>
    <source>
        <tissue evidence="5">Whole organism</tissue>
    </source>
</reference>
<dbReference type="PANTHER" id="PTHR12649:SF26">
    <property type="entry name" value="AMINOACYL-TRNA HYDROLASE"/>
    <property type="match status" value="1"/>
</dbReference>
<dbReference type="Pfam" id="PF01981">
    <property type="entry name" value="PTH2"/>
    <property type="match status" value="1"/>
</dbReference>
<dbReference type="NCBIfam" id="NF003314">
    <property type="entry name" value="PRK04322.1"/>
    <property type="match status" value="1"/>
</dbReference>
<evidence type="ECO:0000256" key="4">
    <source>
        <dbReference type="ARBA" id="ARBA00048707"/>
    </source>
</evidence>
<evidence type="ECO:0000313" key="6">
    <source>
        <dbReference type="EMBL" id="SSX18522.1"/>
    </source>
</evidence>
<comment type="catalytic activity">
    <reaction evidence="4">
        <text>an N-acyl-L-alpha-aminoacyl-tRNA + H2O = an N-acyl-L-amino acid + a tRNA + H(+)</text>
        <dbReference type="Rhea" id="RHEA:54448"/>
        <dbReference type="Rhea" id="RHEA-COMP:10123"/>
        <dbReference type="Rhea" id="RHEA-COMP:13883"/>
        <dbReference type="ChEBI" id="CHEBI:15377"/>
        <dbReference type="ChEBI" id="CHEBI:15378"/>
        <dbReference type="ChEBI" id="CHEBI:59874"/>
        <dbReference type="ChEBI" id="CHEBI:78442"/>
        <dbReference type="ChEBI" id="CHEBI:138191"/>
        <dbReference type="EC" id="3.1.1.29"/>
    </reaction>
</comment>
<reference evidence="6" key="2">
    <citation type="submission" date="2018-07" db="EMBL/GenBank/DDBJ databases">
        <authorList>
            <person name="Quirk P.G."/>
            <person name="Krulwich T.A."/>
        </authorList>
    </citation>
    <scope>NUCLEOTIDE SEQUENCE</scope>
</reference>
<dbReference type="EMBL" id="UFQT01000039">
    <property type="protein sequence ID" value="SSX18522.1"/>
    <property type="molecule type" value="Genomic_DNA"/>
</dbReference>